<accession>A0A2G5SR14</accession>
<dbReference type="InterPro" id="IPR053222">
    <property type="entry name" value="Zygotic_Embryogenesis-Asso"/>
</dbReference>
<dbReference type="AlphaFoldDB" id="A0A2G5SR14"/>
<evidence type="ECO:0000313" key="1">
    <source>
        <dbReference type="EMBL" id="PIC17467.1"/>
    </source>
</evidence>
<dbReference type="PANTHER" id="PTHR22899">
    <property type="entry name" value="CYCLIN-RELATED F-BOX FAMILY"/>
    <property type="match status" value="1"/>
</dbReference>
<dbReference type="PANTHER" id="PTHR22899:SF0">
    <property type="entry name" value="F-BOX ASSOCIATED DOMAIN-CONTAINING PROTEIN-RELATED"/>
    <property type="match status" value="1"/>
</dbReference>
<gene>
    <name evidence="1" type="primary">Cnig_chr_X.g23699</name>
    <name evidence="1" type="ORF">B9Z55_023699</name>
</gene>
<comment type="caution">
    <text evidence="1">The sequence shown here is derived from an EMBL/GenBank/DDBJ whole genome shotgun (WGS) entry which is preliminary data.</text>
</comment>
<name>A0A2G5SR14_9PELO</name>
<evidence type="ECO:0000313" key="2">
    <source>
        <dbReference type="Proteomes" id="UP000230233"/>
    </source>
</evidence>
<organism evidence="1 2">
    <name type="scientific">Caenorhabditis nigoni</name>
    <dbReference type="NCBI Taxonomy" id="1611254"/>
    <lineage>
        <taxon>Eukaryota</taxon>
        <taxon>Metazoa</taxon>
        <taxon>Ecdysozoa</taxon>
        <taxon>Nematoda</taxon>
        <taxon>Chromadorea</taxon>
        <taxon>Rhabditida</taxon>
        <taxon>Rhabditina</taxon>
        <taxon>Rhabditomorpha</taxon>
        <taxon>Rhabditoidea</taxon>
        <taxon>Rhabditidae</taxon>
        <taxon>Peloderinae</taxon>
        <taxon>Caenorhabditis</taxon>
    </lineage>
</organism>
<sequence length="363" mass="42606">MVNSNQPLLDNNFSELKIFEESTTPSDQKMKPDFRLMDLYSLEQRTMLRNWTLDQQISYSLCSTKCKNLIQSLKQKITFYFFVSKQLEIQFYGENNKSTRAKIEYFPEKQEIKFSSLENKDVHFELKFELSLKEFLEHLRTLYGCTEPEMMFEEQLEGLDMVQLKNAMSGFKISNIVFLNTATSASVSQGLDFYSSPKILSLAVNRNDPPFRELFSGFNGTKFEIVKIMEYPAREFPFIPIINSKYIEIDCPQYNPSMFNEVLTNWIESEESPSEDYLEALYLRGRKRDLPVDYEQMTMQGIEFQREPLQKQPYDVPHDQGLWELSNEMHARFGIRRSSDGKKATVIIDSFKNGIFFKLIIGH</sequence>
<dbReference type="Proteomes" id="UP000230233">
    <property type="component" value="Chromosome X"/>
</dbReference>
<dbReference type="EMBL" id="PDUG01000006">
    <property type="protein sequence ID" value="PIC17467.1"/>
    <property type="molecule type" value="Genomic_DNA"/>
</dbReference>
<keyword evidence="2" id="KW-1185">Reference proteome</keyword>
<evidence type="ECO:0008006" key="3">
    <source>
        <dbReference type="Google" id="ProtNLM"/>
    </source>
</evidence>
<protein>
    <recommendedName>
        <fullName evidence="3">F-box associated domain-containing protein</fullName>
    </recommendedName>
</protein>
<proteinExistence type="predicted"/>
<reference evidence="2" key="1">
    <citation type="submission" date="2017-10" db="EMBL/GenBank/DDBJ databases">
        <title>Rapid genome shrinkage in a self-fertile nematode reveals novel sperm competition proteins.</title>
        <authorList>
            <person name="Yin D."/>
            <person name="Schwarz E.M."/>
            <person name="Thomas C.G."/>
            <person name="Felde R.L."/>
            <person name="Korf I.F."/>
            <person name="Cutter A.D."/>
            <person name="Schartner C.M."/>
            <person name="Ralston E.J."/>
            <person name="Meyer B.J."/>
            <person name="Haag E.S."/>
        </authorList>
    </citation>
    <scope>NUCLEOTIDE SEQUENCE [LARGE SCALE GENOMIC DNA]</scope>
    <source>
        <strain evidence="2">JU1422</strain>
    </source>
</reference>